<evidence type="ECO:0008006" key="3">
    <source>
        <dbReference type="Google" id="ProtNLM"/>
    </source>
</evidence>
<dbReference type="Pfam" id="PF10294">
    <property type="entry name" value="Methyltransf_16"/>
    <property type="match status" value="1"/>
</dbReference>
<dbReference type="PANTHER" id="PTHR14614">
    <property type="entry name" value="HEPATOCELLULAR CARCINOMA-ASSOCIATED ANTIGEN"/>
    <property type="match status" value="1"/>
</dbReference>
<dbReference type="PANTHER" id="PTHR14614:SF109">
    <property type="entry name" value="RIBOSOMAL LYSINE N-METHYLTRANSFERASE 5"/>
    <property type="match status" value="1"/>
</dbReference>
<organism evidence="2">
    <name type="scientific">Amorphochlora amoebiformis</name>
    <dbReference type="NCBI Taxonomy" id="1561963"/>
    <lineage>
        <taxon>Eukaryota</taxon>
        <taxon>Sar</taxon>
        <taxon>Rhizaria</taxon>
        <taxon>Cercozoa</taxon>
        <taxon>Chlorarachniophyceae</taxon>
        <taxon>Amorphochlora</taxon>
    </lineage>
</organism>
<feature type="compositionally biased region" description="Polar residues" evidence="1">
    <location>
        <begin position="12"/>
        <end position="26"/>
    </location>
</feature>
<feature type="compositionally biased region" description="Pro residues" evidence="1">
    <location>
        <begin position="1"/>
        <end position="11"/>
    </location>
</feature>
<name>A0A7S0CYY0_9EUKA</name>
<dbReference type="InterPro" id="IPR029063">
    <property type="entry name" value="SAM-dependent_MTases_sf"/>
</dbReference>
<proteinExistence type="predicted"/>
<gene>
    <name evidence="2" type="ORF">LAMO00422_LOCUS4683</name>
</gene>
<feature type="compositionally biased region" description="Basic residues" evidence="1">
    <location>
        <begin position="35"/>
        <end position="47"/>
    </location>
</feature>
<evidence type="ECO:0000313" key="2">
    <source>
        <dbReference type="EMBL" id="CAD8437932.1"/>
    </source>
</evidence>
<sequence>MLPPPSIPPPSLTSKAQSGLTGSGKKNPQKEGKRNKTGGKRVKKVGSRRLQQKINALKWRGRYTMSEFYPVKLKEKTFNLSQTVCGERKGLGTGSTVWEGGQILLKFIEHLHLTGKQDFRGKTVIDLGSGTGAVGLVAAVLGANVTLTDQKQVLHLTRHNVKQTAEQTKDPTIVKRVSVHEYNWGESAVSIGAPFDIVLVADCIVPKLYPMTPLVDALLRVSDEKSKIWICYDHRVNSQLDPRVRFRELCEEAGFCFRNVPEEQWHPDFILSDCYIWELRLRGKKRTSNLADVKSPSGHED</sequence>
<dbReference type="EMBL" id="HBEM01006726">
    <property type="protein sequence ID" value="CAD8437932.1"/>
    <property type="molecule type" value="Transcribed_RNA"/>
</dbReference>
<reference evidence="2" key="1">
    <citation type="submission" date="2021-01" db="EMBL/GenBank/DDBJ databases">
        <authorList>
            <person name="Corre E."/>
            <person name="Pelletier E."/>
            <person name="Niang G."/>
            <person name="Scheremetjew M."/>
            <person name="Finn R."/>
            <person name="Kale V."/>
            <person name="Holt S."/>
            <person name="Cochrane G."/>
            <person name="Meng A."/>
            <person name="Brown T."/>
            <person name="Cohen L."/>
        </authorList>
    </citation>
    <scope>NUCLEOTIDE SEQUENCE</scope>
    <source>
        <strain evidence="2">CCMP2058</strain>
    </source>
</reference>
<dbReference type="AlphaFoldDB" id="A0A7S0CYY0"/>
<dbReference type="SUPFAM" id="SSF53335">
    <property type="entry name" value="S-adenosyl-L-methionine-dependent methyltransferases"/>
    <property type="match status" value="1"/>
</dbReference>
<accession>A0A7S0CYY0</accession>
<evidence type="ECO:0000256" key="1">
    <source>
        <dbReference type="SAM" id="MobiDB-lite"/>
    </source>
</evidence>
<feature type="region of interest" description="Disordered" evidence="1">
    <location>
        <begin position="1"/>
        <end position="47"/>
    </location>
</feature>
<dbReference type="InterPro" id="IPR019410">
    <property type="entry name" value="Methyltransf_16"/>
</dbReference>
<protein>
    <recommendedName>
        <fullName evidence="3">Calmodulin-lysine N-methyltransferase</fullName>
    </recommendedName>
</protein>
<dbReference type="Gene3D" id="3.40.50.150">
    <property type="entry name" value="Vaccinia Virus protein VP39"/>
    <property type="match status" value="1"/>
</dbReference>
<dbReference type="CDD" id="cd02440">
    <property type="entry name" value="AdoMet_MTases"/>
    <property type="match status" value="1"/>
</dbReference>